<dbReference type="NCBIfam" id="TIGR00290">
    <property type="entry name" value="MJ0570_dom"/>
    <property type="match status" value="1"/>
</dbReference>
<gene>
    <name evidence="2" type="ORF">CDL10_03540</name>
</gene>
<dbReference type="OrthoDB" id="3572539at2"/>
<dbReference type="AlphaFoldDB" id="A0A2M9R494"/>
<sequence>MPQRKKAVFNWSGGKDSALALQKVLQSDEFDVVALLTTINEETLTSSVHSIPIGILSKQAESIGIPLHTTSFTKDLSDYNEKMRKTVEHLKKQKVTHFIFGDIFLADVKKHREKNLNPLGIEVVEPLWNKSSAEVMNDFLKSGIKAKIIVTQADKLDKNFIGKDLNADTVSSFPDNIDICGENGEYHTLAYAGSLFRKDIEFAVLNIIQTTYDIGLSSGQTKNFAYWQAETELVTS</sequence>
<dbReference type="RefSeq" id="WP_100677264.1">
    <property type="nucleotide sequence ID" value="NZ_NIPO01000001.1"/>
</dbReference>
<feature type="domain" description="Diphthamide synthase" evidence="1">
    <location>
        <begin position="6"/>
        <end position="208"/>
    </location>
</feature>
<evidence type="ECO:0000259" key="1">
    <source>
        <dbReference type="Pfam" id="PF01902"/>
    </source>
</evidence>
<dbReference type="EMBL" id="NIPO01000001">
    <property type="protein sequence ID" value="PJR03696.1"/>
    <property type="molecule type" value="Genomic_DNA"/>
</dbReference>
<name>A0A2M9R494_9FLAO</name>
<organism evidence="2 3">
    <name type="scientific">Avrilella dinanensis</name>
    <dbReference type="NCBI Taxonomy" id="2008672"/>
    <lineage>
        <taxon>Bacteria</taxon>
        <taxon>Pseudomonadati</taxon>
        <taxon>Bacteroidota</taxon>
        <taxon>Flavobacteriia</taxon>
        <taxon>Flavobacteriales</taxon>
        <taxon>Flavobacteriaceae</taxon>
        <taxon>Avrilella</taxon>
    </lineage>
</organism>
<dbReference type="Proteomes" id="UP000231960">
    <property type="component" value="Unassembled WGS sequence"/>
</dbReference>
<keyword evidence="2" id="KW-0067">ATP-binding</keyword>
<dbReference type="SUPFAM" id="SSF52402">
    <property type="entry name" value="Adenine nucleotide alpha hydrolases-like"/>
    <property type="match status" value="1"/>
</dbReference>
<protein>
    <submittedName>
        <fullName evidence="2">ATP-binding protein</fullName>
    </submittedName>
</protein>
<dbReference type="GO" id="GO:0005524">
    <property type="term" value="F:ATP binding"/>
    <property type="evidence" value="ECO:0007669"/>
    <property type="project" value="UniProtKB-KW"/>
</dbReference>
<dbReference type="Pfam" id="PF01902">
    <property type="entry name" value="Diphthami_syn_2"/>
    <property type="match status" value="1"/>
</dbReference>
<dbReference type="Gene3D" id="3.40.50.620">
    <property type="entry name" value="HUPs"/>
    <property type="match status" value="1"/>
</dbReference>
<dbReference type="InterPro" id="IPR014729">
    <property type="entry name" value="Rossmann-like_a/b/a_fold"/>
</dbReference>
<dbReference type="InterPro" id="IPR002761">
    <property type="entry name" value="Diphthami_syn_dom"/>
</dbReference>
<evidence type="ECO:0000313" key="2">
    <source>
        <dbReference type="EMBL" id="PJR03696.1"/>
    </source>
</evidence>
<keyword evidence="3" id="KW-1185">Reference proteome</keyword>
<comment type="caution">
    <text evidence="2">The sequence shown here is derived from an EMBL/GenBank/DDBJ whole genome shotgun (WGS) entry which is preliminary data.</text>
</comment>
<dbReference type="CDD" id="cd01994">
    <property type="entry name" value="AANH_PF0828-like"/>
    <property type="match status" value="1"/>
</dbReference>
<keyword evidence="2" id="KW-0547">Nucleotide-binding</keyword>
<proteinExistence type="predicted"/>
<dbReference type="Gene3D" id="3.90.1490.10">
    <property type="entry name" value="putative n-type atp pyrophosphatase, domain 2"/>
    <property type="match status" value="1"/>
</dbReference>
<reference evidence="2 3" key="1">
    <citation type="submission" date="2017-06" db="EMBL/GenBank/DDBJ databases">
        <title>Description of Avrilella dinanensis gen. nov. sp. nov.</title>
        <authorList>
            <person name="Leyer C."/>
            <person name="Sassi M."/>
            <person name="Minet J."/>
            <person name="Kayal S."/>
            <person name="Cattoir V."/>
        </authorList>
    </citation>
    <scope>NUCLEOTIDE SEQUENCE [LARGE SCALE GENOMIC DNA]</scope>
    <source>
        <strain evidence="2 3">UR159</strain>
    </source>
</reference>
<evidence type="ECO:0000313" key="3">
    <source>
        <dbReference type="Proteomes" id="UP000231960"/>
    </source>
</evidence>
<accession>A0A2M9R494</accession>